<dbReference type="Gene3D" id="3.30.200.20">
    <property type="entry name" value="Phosphorylase Kinase, domain 1"/>
    <property type="match status" value="1"/>
</dbReference>
<dbReference type="SUPFAM" id="SSF56112">
    <property type="entry name" value="Protein kinase-like (PK-like)"/>
    <property type="match status" value="1"/>
</dbReference>
<proteinExistence type="predicted"/>
<dbReference type="Pfam" id="PF07714">
    <property type="entry name" value="PK_Tyr_Ser-Thr"/>
    <property type="match status" value="1"/>
</dbReference>
<protein>
    <recommendedName>
        <fullName evidence="3">Protein kinase domain-containing protein</fullName>
    </recommendedName>
</protein>
<evidence type="ECO:0000256" key="2">
    <source>
        <dbReference type="ARBA" id="ARBA00022840"/>
    </source>
</evidence>
<evidence type="ECO:0000259" key="3">
    <source>
        <dbReference type="PROSITE" id="PS50011"/>
    </source>
</evidence>
<dbReference type="InterPro" id="IPR001245">
    <property type="entry name" value="Ser-Thr/Tyr_kinase_cat_dom"/>
</dbReference>
<dbReference type="Proteomes" id="UP000054047">
    <property type="component" value="Unassembled WGS sequence"/>
</dbReference>
<feature type="non-terminal residue" evidence="4">
    <location>
        <position position="170"/>
    </location>
</feature>
<feature type="domain" description="Protein kinase" evidence="3">
    <location>
        <begin position="73"/>
        <end position="170"/>
    </location>
</feature>
<dbReference type="AlphaFoldDB" id="A0A0C2DCE1"/>
<keyword evidence="5" id="KW-1185">Reference proteome</keyword>
<evidence type="ECO:0000256" key="1">
    <source>
        <dbReference type="ARBA" id="ARBA00022741"/>
    </source>
</evidence>
<dbReference type="InterPro" id="IPR000719">
    <property type="entry name" value="Prot_kinase_dom"/>
</dbReference>
<organism evidence="4 5">
    <name type="scientific">Ancylostoma duodenale</name>
    <dbReference type="NCBI Taxonomy" id="51022"/>
    <lineage>
        <taxon>Eukaryota</taxon>
        <taxon>Metazoa</taxon>
        <taxon>Ecdysozoa</taxon>
        <taxon>Nematoda</taxon>
        <taxon>Chromadorea</taxon>
        <taxon>Rhabditida</taxon>
        <taxon>Rhabditina</taxon>
        <taxon>Rhabditomorpha</taxon>
        <taxon>Strongyloidea</taxon>
        <taxon>Ancylostomatidae</taxon>
        <taxon>Ancylostomatinae</taxon>
        <taxon>Ancylostoma</taxon>
    </lineage>
</organism>
<sequence>MSGQGAVQHDVEKLPQIPVTASEKKKRTKMFKAMWDELEKEEFFHGLLPLEEVRSIVNENGGFLAWELIRDNVSIEEKIHEGTYGEIWKGKLKMEKDDMFGTTVAVKIMRVTPGTQAQLETLHKEARLMRVYNHRNLVKLHGLVFDDRDVMLIMELVSGRPLNLYLTNNK</sequence>
<dbReference type="PANTHER" id="PTHR24418">
    <property type="entry name" value="TYROSINE-PROTEIN KINASE"/>
    <property type="match status" value="1"/>
</dbReference>
<keyword evidence="1" id="KW-0547">Nucleotide-binding</keyword>
<dbReference type="InterPro" id="IPR050198">
    <property type="entry name" value="Non-receptor_tyrosine_kinases"/>
</dbReference>
<evidence type="ECO:0000313" key="5">
    <source>
        <dbReference type="Proteomes" id="UP000054047"/>
    </source>
</evidence>
<name>A0A0C2DCE1_9BILA</name>
<evidence type="ECO:0000313" key="4">
    <source>
        <dbReference type="EMBL" id="KIH60107.1"/>
    </source>
</evidence>
<dbReference type="EMBL" id="KN731275">
    <property type="protein sequence ID" value="KIH60107.1"/>
    <property type="molecule type" value="Genomic_DNA"/>
</dbReference>
<dbReference type="GO" id="GO:0005524">
    <property type="term" value="F:ATP binding"/>
    <property type="evidence" value="ECO:0007669"/>
    <property type="project" value="UniProtKB-KW"/>
</dbReference>
<dbReference type="GO" id="GO:0004672">
    <property type="term" value="F:protein kinase activity"/>
    <property type="evidence" value="ECO:0007669"/>
    <property type="project" value="InterPro"/>
</dbReference>
<gene>
    <name evidence="4" type="ORF">ANCDUO_09648</name>
</gene>
<reference evidence="4 5" key="1">
    <citation type="submission" date="2013-12" db="EMBL/GenBank/DDBJ databases">
        <title>Draft genome of the parsitic nematode Ancylostoma duodenale.</title>
        <authorList>
            <person name="Mitreva M."/>
        </authorList>
    </citation>
    <scope>NUCLEOTIDE SEQUENCE [LARGE SCALE GENOMIC DNA]</scope>
    <source>
        <strain evidence="4 5">Zhejiang</strain>
    </source>
</reference>
<keyword evidence="2" id="KW-0067">ATP-binding</keyword>
<dbReference type="InterPro" id="IPR011009">
    <property type="entry name" value="Kinase-like_dom_sf"/>
</dbReference>
<dbReference type="OrthoDB" id="5857351at2759"/>
<dbReference type="PROSITE" id="PS50011">
    <property type="entry name" value="PROTEIN_KINASE_DOM"/>
    <property type="match status" value="1"/>
</dbReference>
<accession>A0A0C2DCE1</accession>